<dbReference type="VEuPathDB" id="ToxoDB:TGARI_356060"/>
<feature type="compositionally biased region" description="Low complexity" evidence="2">
    <location>
        <begin position="148"/>
        <end position="172"/>
    </location>
</feature>
<dbReference type="AlphaFoldDB" id="A0A139XUM0"/>
<organism evidence="3 4">
    <name type="scientific">Toxoplasma gondii ARI</name>
    <dbReference type="NCBI Taxonomy" id="1074872"/>
    <lineage>
        <taxon>Eukaryota</taxon>
        <taxon>Sar</taxon>
        <taxon>Alveolata</taxon>
        <taxon>Apicomplexa</taxon>
        <taxon>Conoidasida</taxon>
        <taxon>Coccidia</taxon>
        <taxon>Eucoccidiorida</taxon>
        <taxon>Eimeriorina</taxon>
        <taxon>Sarcocystidae</taxon>
        <taxon>Toxoplasma</taxon>
    </lineage>
</organism>
<sequence>MPAAVHVLCALPRFLGFCELSSYYPPPVLSVFLFVRQQCSRWRKEKVNSLSVLRRARQQQKERNKQLELEQEKLLQEVMKEKRLEIWGKQQLGTDSRVASPAASLFTPESVGKRVGGQAVRESKKSTDRPASSLPSFLSHPASPQRKSSFSSSSSSSSSASSSSSSSSSAAFPGDFPGQDAARVEAMRELRDATANAREDEDLRPPPQHLVAASVGFAAAVEGLRGLPARGWDPLLDALCMRIVLWHPSASPRTRSREDKETQEEEAEELAHLEESERDLEEVGGGETATLGERKKHLLLEFLREKFVNDFPAGLEQKRKEAKLARKRRKPEETVPLQLSHAEVEMVGGEIDKEWWILQLRVLHICRALGCRTGCE</sequence>
<dbReference type="EMBL" id="AGQS02004949">
    <property type="protein sequence ID" value="KYF42474.1"/>
    <property type="molecule type" value="Genomic_DNA"/>
</dbReference>
<evidence type="ECO:0000256" key="2">
    <source>
        <dbReference type="SAM" id="MobiDB-lite"/>
    </source>
</evidence>
<keyword evidence="1" id="KW-0175">Coiled coil</keyword>
<reference evidence="3 4" key="1">
    <citation type="journal article" date="2016" name="Nat. Commun.">
        <title>Local admixture of amplified and diversified secreted pathogenesis determinants shapes mosaic Toxoplasma gondii genomes.</title>
        <authorList>
            <person name="Lorenzi H."/>
            <person name="Khan A."/>
            <person name="Behnke M.S."/>
            <person name="Namasivayam S."/>
            <person name="Swapna L.S."/>
            <person name="Hadjithomas M."/>
            <person name="Karamycheva S."/>
            <person name="Pinney D."/>
            <person name="Brunk B.P."/>
            <person name="Ajioka J.W."/>
            <person name="Ajzenberg D."/>
            <person name="Boothroyd J.C."/>
            <person name="Boyle J.P."/>
            <person name="Darde M.L."/>
            <person name="Diaz-Miranda M.A."/>
            <person name="Dubey J.P."/>
            <person name="Fritz H.M."/>
            <person name="Gennari S.M."/>
            <person name="Gregory B.D."/>
            <person name="Kim K."/>
            <person name="Saeij J.P."/>
            <person name="Su C."/>
            <person name="White M.W."/>
            <person name="Zhu X.Q."/>
            <person name="Howe D.K."/>
            <person name="Rosenthal B.M."/>
            <person name="Grigg M.E."/>
            <person name="Parkinson J."/>
            <person name="Liu L."/>
            <person name="Kissinger J.C."/>
            <person name="Roos D.S."/>
            <person name="Sibley L.D."/>
        </authorList>
    </citation>
    <scope>NUCLEOTIDE SEQUENCE [LARGE SCALE GENOMIC DNA]</scope>
    <source>
        <strain evidence="3 4">ARI</strain>
    </source>
</reference>
<feature type="region of interest" description="Disordered" evidence="2">
    <location>
        <begin position="251"/>
        <end position="288"/>
    </location>
</feature>
<evidence type="ECO:0000256" key="1">
    <source>
        <dbReference type="SAM" id="Coils"/>
    </source>
</evidence>
<evidence type="ECO:0000313" key="4">
    <source>
        <dbReference type="Proteomes" id="UP000074247"/>
    </source>
</evidence>
<gene>
    <name evidence="3" type="ORF">TGARI_356060</name>
</gene>
<dbReference type="Proteomes" id="UP000074247">
    <property type="component" value="Unassembled WGS sequence"/>
</dbReference>
<dbReference type="OrthoDB" id="413590at2759"/>
<name>A0A139XUM0_TOXGO</name>
<accession>A0A139XUM0</accession>
<evidence type="ECO:0000313" key="3">
    <source>
        <dbReference type="EMBL" id="KYF42474.1"/>
    </source>
</evidence>
<feature type="region of interest" description="Disordered" evidence="2">
    <location>
        <begin position="98"/>
        <end position="178"/>
    </location>
</feature>
<comment type="caution">
    <text evidence="3">The sequence shown here is derived from an EMBL/GenBank/DDBJ whole genome shotgun (WGS) entry which is preliminary data.</text>
</comment>
<proteinExistence type="predicted"/>
<feature type="coiled-coil region" evidence="1">
    <location>
        <begin position="50"/>
        <end position="84"/>
    </location>
</feature>
<protein>
    <submittedName>
        <fullName evidence="3">Uncharacterized protein</fullName>
    </submittedName>
</protein>